<feature type="region of interest" description="Disordered" evidence="1">
    <location>
        <begin position="505"/>
        <end position="526"/>
    </location>
</feature>
<gene>
    <name evidence="3" type="ORF">Cvel_20495</name>
</gene>
<feature type="compositionally biased region" description="Basic and acidic residues" evidence="1">
    <location>
        <begin position="709"/>
        <end position="718"/>
    </location>
</feature>
<feature type="signal peptide" evidence="2">
    <location>
        <begin position="1"/>
        <end position="22"/>
    </location>
</feature>
<dbReference type="PANTHER" id="PTHR23244">
    <property type="entry name" value="KELCH REPEAT DOMAIN"/>
    <property type="match status" value="1"/>
</dbReference>
<protein>
    <submittedName>
        <fullName evidence="3">Uncharacterized protein</fullName>
    </submittedName>
</protein>
<proteinExistence type="predicted"/>
<dbReference type="Pfam" id="PF01344">
    <property type="entry name" value="Kelch_1"/>
    <property type="match status" value="1"/>
</dbReference>
<feature type="region of interest" description="Disordered" evidence="1">
    <location>
        <begin position="540"/>
        <end position="594"/>
    </location>
</feature>
<dbReference type="SUPFAM" id="SSF50965">
    <property type="entry name" value="Galactose oxidase, central domain"/>
    <property type="match status" value="1"/>
</dbReference>
<evidence type="ECO:0000313" key="3">
    <source>
        <dbReference type="EMBL" id="CEM24146.1"/>
    </source>
</evidence>
<feature type="compositionally biased region" description="Polar residues" evidence="1">
    <location>
        <begin position="761"/>
        <end position="772"/>
    </location>
</feature>
<dbReference type="Gene3D" id="2.120.10.80">
    <property type="entry name" value="Kelch-type beta propeller"/>
    <property type="match status" value="2"/>
</dbReference>
<organism evidence="3">
    <name type="scientific">Chromera velia CCMP2878</name>
    <dbReference type="NCBI Taxonomy" id="1169474"/>
    <lineage>
        <taxon>Eukaryota</taxon>
        <taxon>Sar</taxon>
        <taxon>Alveolata</taxon>
        <taxon>Colpodellida</taxon>
        <taxon>Chromeraceae</taxon>
        <taxon>Chromera</taxon>
    </lineage>
</organism>
<dbReference type="AlphaFoldDB" id="A0A0G4G6F5"/>
<dbReference type="PANTHER" id="PTHR23244:SF471">
    <property type="entry name" value="GUANINE NUCLEOTIDE-BINDING PROTEIN SUBUNIT BETA 1-RELATED"/>
    <property type="match status" value="1"/>
</dbReference>
<feature type="region of interest" description="Disordered" evidence="1">
    <location>
        <begin position="633"/>
        <end position="826"/>
    </location>
</feature>
<evidence type="ECO:0000256" key="2">
    <source>
        <dbReference type="SAM" id="SignalP"/>
    </source>
</evidence>
<feature type="chain" id="PRO_5005190257" evidence="2">
    <location>
        <begin position="23"/>
        <end position="871"/>
    </location>
</feature>
<feature type="region of interest" description="Disordered" evidence="1">
    <location>
        <begin position="35"/>
        <end position="97"/>
    </location>
</feature>
<feature type="compositionally biased region" description="Basic and acidic residues" evidence="1">
    <location>
        <begin position="506"/>
        <end position="517"/>
    </location>
</feature>
<keyword evidence="2" id="KW-0732">Signal</keyword>
<sequence length="871" mass="96826">MQLVVGISLAALLLTSERGLSGAFLLHPSRLRYHRKAGPPVPPPSFKLSEISKRHPSPSRVSVLQRTVPPRTVLSSESSPRSHTISPPSPSSAPAPFCSVRNRSKAVSAAASKVRALEAVDVKKSVSIDWRRSPIAKWHPRPRAGATAVALPEDHEYDVLMFGGYMTHAPTVAKGADSFLPGPLGIFGAMPPGEATSCLWGYSILRDEWTRIQDEWGMTGEKFEAEEHRPTPRMMTQSVLIGRKVWIVGGWEPWTERSFNSIWTLDIDTWRWEKLPLRLPWGGTCRFQMAEVGGKIYIHSYKDPLKLLVIDPESETLSEQITKPKSHRRPPPIRQLHSLTKAPVPVRDENGKPTGQIREKLVLFGGIPPGNGMCPEDVWTLDTQTWEWERVKTRYDMPGGCAKLEKVRRAIEEEAEDGQLGLDPGTVDGFFDEDMCRPPVLGRVSHQAVPLRGGRRILIWGGAQKHDCGCHTFLLPSGDEEALVLNTQTSPFTWQRIKLRGATYHPTHDRLPHDDRPPLLSKLHPGPRNAHAMVAVRMKGRHRPASSVSVDGGTEGDVEDLSGFVGGDRGEKKKAGGGEGEGEEEEDDFFSPHGDSNDSELMFLYGGWWRYKLTYQDTWVGRIRYEYDERLQGRGEESEKRTKTKRKEREEAGVVSAQSRGDAEQKPPAPLSEEMEMMQHQKQKSKQQQPVISITTREGFPRYQVPIPDDARATGHEETDSEEDDTDRPGRLSEDPCIGSTAVPWSAGGISKGPPGKKRTTGNSVQQQLHQHSPAHTKTRASLDRDEEGESEEVGGGGREKGHPLLVEEREMQLDREQSGRDRGPGLREEVIALSAASAAEAAKADPSVSGVVDESFFFMRTREREASNIL</sequence>
<feature type="compositionally biased region" description="Acidic residues" evidence="1">
    <location>
        <begin position="580"/>
        <end position="589"/>
    </location>
</feature>
<name>A0A0G4G6F5_9ALVE</name>
<accession>A0A0G4G6F5</accession>
<reference evidence="3" key="1">
    <citation type="submission" date="2014-11" db="EMBL/GenBank/DDBJ databases">
        <authorList>
            <person name="Otto D Thomas"/>
            <person name="Naeem Raeece"/>
        </authorList>
    </citation>
    <scope>NUCLEOTIDE SEQUENCE</scope>
</reference>
<dbReference type="VEuPathDB" id="CryptoDB:Cvel_20495"/>
<feature type="compositionally biased region" description="Basic and acidic residues" evidence="1">
    <location>
        <begin position="798"/>
        <end position="826"/>
    </location>
</feature>
<dbReference type="InterPro" id="IPR015915">
    <property type="entry name" value="Kelch-typ_b-propeller"/>
</dbReference>
<dbReference type="InterPro" id="IPR011043">
    <property type="entry name" value="Gal_Oxase/kelch_b-propeller"/>
</dbReference>
<feature type="compositionally biased region" description="Basic and acidic residues" evidence="1">
    <location>
        <begin position="633"/>
        <end position="652"/>
    </location>
</feature>
<dbReference type="InterPro" id="IPR006652">
    <property type="entry name" value="Kelch_1"/>
</dbReference>
<dbReference type="EMBL" id="CDMZ01000930">
    <property type="protein sequence ID" value="CEM24146.1"/>
    <property type="molecule type" value="Genomic_DNA"/>
</dbReference>
<evidence type="ECO:0000256" key="1">
    <source>
        <dbReference type="SAM" id="MobiDB-lite"/>
    </source>
</evidence>